<dbReference type="EMBL" id="KE504181">
    <property type="protein sequence ID" value="EPS96981.1"/>
    <property type="molecule type" value="Genomic_DNA"/>
</dbReference>
<reference evidence="3 4" key="1">
    <citation type="journal article" date="2012" name="Science">
        <title>The Paleozoic origin of enzymatic lignin decomposition reconstructed from 31 fungal genomes.</title>
        <authorList>
            <person name="Floudas D."/>
            <person name="Binder M."/>
            <person name="Riley R."/>
            <person name="Barry K."/>
            <person name="Blanchette R.A."/>
            <person name="Henrissat B."/>
            <person name="Martinez A.T."/>
            <person name="Otillar R."/>
            <person name="Spatafora J.W."/>
            <person name="Yadav J.S."/>
            <person name="Aerts A."/>
            <person name="Benoit I."/>
            <person name="Boyd A."/>
            <person name="Carlson A."/>
            <person name="Copeland A."/>
            <person name="Coutinho P.M."/>
            <person name="de Vries R.P."/>
            <person name="Ferreira P."/>
            <person name="Findley K."/>
            <person name="Foster B."/>
            <person name="Gaskell J."/>
            <person name="Glotzer D."/>
            <person name="Gorecki P."/>
            <person name="Heitman J."/>
            <person name="Hesse C."/>
            <person name="Hori C."/>
            <person name="Igarashi K."/>
            <person name="Jurgens J.A."/>
            <person name="Kallen N."/>
            <person name="Kersten P."/>
            <person name="Kohler A."/>
            <person name="Kuees U."/>
            <person name="Kumar T.K.A."/>
            <person name="Kuo A."/>
            <person name="LaButti K."/>
            <person name="Larrondo L.F."/>
            <person name="Lindquist E."/>
            <person name="Ling A."/>
            <person name="Lombard V."/>
            <person name="Lucas S."/>
            <person name="Lundell T."/>
            <person name="Martin R."/>
            <person name="McLaughlin D.J."/>
            <person name="Morgenstern I."/>
            <person name="Morin E."/>
            <person name="Murat C."/>
            <person name="Nagy L.G."/>
            <person name="Nolan M."/>
            <person name="Ohm R.A."/>
            <person name="Patyshakuliyeva A."/>
            <person name="Rokas A."/>
            <person name="Ruiz-Duenas F.J."/>
            <person name="Sabat G."/>
            <person name="Salamov A."/>
            <person name="Samejima M."/>
            <person name="Schmutz J."/>
            <person name="Slot J.C."/>
            <person name="St John F."/>
            <person name="Stenlid J."/>
            <person name="Sun H."/>
            <person name="Sun S."/>
            <person name="Syed K."/>
            <person name="Tsang A."/>
            <person name="Wiebenga A."/>
            <person name="Young D."/>
            <person name="Pisabarro A."/>
            <person name="Eastwood D.C."/>
            <person name="Martin F."/>
            <person name="Cullen D."/>
            <person name="Grigoriev I.V."/>
            <person name="Hibbett D.S."/>
        </authorList>
    </citation>
    <scope>NUCLEOTIDE SEQUENCE</scope>
    <source>
        <strain evidence="4">FP-58527</strain>
    </source>
</reference>
<accession>S8DUY3</accession>
<sequence>MRASTILPLVFVAASVAPSFALPLAPTAEPHAHTHSNEPNAPRKAGLHTAQHASPRLHGAQRHAGQRRPEWAASAIAGQPQRLAAGPRPAGQQHYRRPHPSESTDRDIQQPQRQSQQVARAFDELLARELEEELEARKVNWKKVGSVVGDIGKTVLHFLREDGDGQLLGRDFDEALFARELANELEARKVNWKKVGSVVGDIGKTVLHFLREDGEMPVYARDLGIDDSLFEREVAEGSGAISFKNILKDGEQFIGGVFKREDEEMLARSFDDELMDRDMILDELD</sequence>
<evidence type="ECO:0000256" key="2">
    <source>
        <dbReference type="SAM" id="SignalP"/>
    </source>
</evidence>
<protein>
    <submittedName>
        <fullName evidence="3">Uncharacterized protein</fullName>
    </submittedName>
</protein>
<feature type="chain" id="PRO_5004562642" evidence="2">
    <location>
        <begin position="22"/>
        <end position="285"/>
    </location>
</feature>
<dbReference type="InParanoid" id="S8DUY3"/>
<keyword evidence="2" id="KW-0732">Signal</keyword>
<evidence type="ECO:0000256" key="1">
    <source>
        <dbReference type="SAM" id="MobiDB-lite"/>
    </source>
</evidence>
<dbReference type="AlphaFoldDB" id="S8DUY3"/>
<dbReference type="HOGENOM" id="CLU_976710_0_0_1"/>
<organism evidence="3 4">
    <name type="scientific">Fomitopsis schrenkii</name>
    <name type="common">Brown rot fungus</name>
    <dbReference type="NCBI Taxonomy" id="2126942"/>
    <lineage>
        <taxon>Eukaryota</taxon>
        <taxon>Fungi</taxon>
        <taxon>Dikarya</taxon>
        <taxon>Basidiomycota</taxon>
        <taxon>Agaricomycotina</taxon>
        <taxon>Agaricomycetes</taxon>
        <taxon>Polyporales</taxon>
        <taxon>Fomitopsis</taxon>
    </lineage>
</organism>
<feature type="compositionally biased region" description="Basic and acidic residues" evidence="1">
    <location>
        <begin position="99"/>
        <end position="108"/>
    </location>
</feature>
<proteinExistence type="predicted"/>
<dbReference type="STRING" id="743788.S8DUY3"/>
<keyword evidence="4" id="KW-1185">Reference proteome</keyword>
<name>S8DUY3_FOMSC</name>
<feature type="region of interest" description="Disordered" evidence="1">
    <location>
        <begin position="82"/>
        <end position="118"/>
    </location>
</feature>
<dbReference type="Proteomes" id="UP000015241">
    <property type="component" value="Unassembled WGS sequence"/>
</dbReference>
<evidence type="ECO:0000313" key="4">
    <source>
        <dbReference type="Proteomes" id="UP000015241"/>
    </source>
</evidence>
<evidence type="ECO:0000313" key="3">
    <source>
        <dbReference type="EMBL" id="EPS96981.1"/>
    </source>
</evidence>
<feature type="region of interest" description="Disordered" evidence="1">
    <location>
        <begin position="27"/>
        <end position="70"/>
    </location>
</feature>
<feature type="signal peptide" evidence="2">
    <location>
        <begin position="1"/>
        <end position="21"/>
    </location>
</feature>
<dbReference type="OrthoDB" id="2802152at2759"/>
<gene>
    <name evidence="3" type="ORF">FOMPIDRAFT_116799</name>
</gene>